<dbReference type="InterPro" id="IPR046361">
    <property type="entry name" value="EXOC6/Sec15_C"/>
</dbReference>
<protein>
    <recommendedName>
        <fullName evidence="2">Exocyst complex subunit EXOC6/Sec15 C-terminal domain-containing protein</fullName>
    </recommendedName>
</protein>
<comment type="caution">
    <text evidence="3">The sequence shown here is derived from an EMBL/GenBank/DDBJ whole genome shotgun (WGS) entry which is preliminary data.</text>
</comment>
<dbReference type="Gene3D" id="1.20.58.670">
    <property type="entry name" value="Dsl1p vesicle tethering complex, Tip20p subunit, domain D"/>
    <property type="match status" value="1"/>
</dbReference>
<dbReference type="GO" id="GO:0006893">
    <property type="term" value="P:Golgi to plasma membrane transport"/>
    <property type="evidence" value="ECO:0007669"/>
    <property type="project" value="TreeGrafter"/>
</dbReference>
<dbReference type="Pfam" id="PF04091">
    <property type="entry name" value="Sec15_C"/>
    <property type="match status" value="1"/>
</dbReference>
<accession>A0A5J4U1B8</accession>
<evidence type="ECO:0000313" key="4">
    <source>
        <dbReference type="Proteomes" id="UP000324800"/>
    </source>
</evidence>
<evidence type="ECO:0000259" key="2">
    <source>
        <dbReference type="Pfam" id="PF04091"/>
    </source>
</evidence>
<dbReference type="InterPro" id="IPR042044">
    <property type="entry name" value="EXOC6PINT-1/Sec15/Tip20_C_dom2"/>
</dbReference>
<dbReference type="GO" id="GO:0006886">
    <property type="term" value="P:intracellular protein transport"/>
    <property type="evidence" value="ECO:0007669"/>
    <property type="project" value="InterPro"/>
</dbReference>
<name>A0A5J4U1B8_9EUKA</name>
<keyword evidence="1" id="KW-0175">Coiled coil</keyword>
<feature type="domain" description="Exocyst complex subunit EXOC6/Sec15 C-terminal" evidence="2">
    <location>
        <begin position="10"/>
        <end position="145"/>
    </location>
</feature>
<feature type="non-terminal residue" evidence="3">
    <location>
        <position position="1"/>
    </location>
</feature>
<evidence type="ECO:0000256" key="1">
    <source>
        <dbReference type="ARBA" id="ARBA00023054"/>
    </source>
</evidence>
<reference evidence="3 4" key="1">
    <citation type="submission" date="2019-03" db="EMBL/GenBank/DDBJ databases">
        <title>Single cell metagenomics reveals metabolic interactions within the superorganism composed of flagellate Streblomastix strix and complex community of Bacteroidetes bacteria on its surface.</title>
        <authorList>
            <person name="Treitli S.C."/>
            <person name="Kolisko M."/>
            <person name="Husnik F."/>
            <person name="Keeling P."/>
            <person name="Hampl V."/>
        </authorList>
    </citation>
    <scope>NUCLEOTIDE SEQUENCE [LARGE SCALE GENOMIC DNA]</scope>
    <source>
        <strain evidence="3">ST1C</strain>
    </source>
</reference>
<dbReference type="Proteomes" id="UP000324800">
    <property type="component" value="Unassembled WGS sequence"/>
</dbReference>
<gene>
    <name evidence="3" type="ORF">EZS28_040298</name>
</gene>
<dbReference type="PANTHER" id="PTHR12702">
    <property type="entry name" value="SEC15"/>
    <property type="match status" value="1"/>
</dbReference>
<dbReference type="GO" id="GO:0000145">
    <property type="term" value="C:exocyst"/>
    <property type="evidence" value="ECO:0007669"/>
    <property type="project" value="TreeGrafter"/>
</dbReference>
<dbReference type="GO" id="GO:0090522">
    <property type="term" value="P:vesicle tethering involved in exocytosis"/>
    <property type="evidence" value="ECO:0007669"/>
    <property type="project" value="InterPro"/>
</dbReference>
<dbReference type="AlphaFoldDB" id="A0A5J4U1B8"/>
<dbReference type="PANTHER" id="PTHR12702:SF0">
    <property type="entry name" value="EXOCYST COMPLEX COMPONENT 6"/>
    <property type="match status" value="1"/>
</dbReference>
<evidence type="ECO:0000313" key="3">
    <source>
        <dbReference type="EMBL" id="KAA6364174.1"/>
    </source>
</evidence>
<dbReference type="InterPro" id="IPR007225">
    <property type="entry name" value="EXOC6/Sec15"/>
</dbReference>
<sequence>SVLRVLSGKIENIFAKSVNDFLSNAWQMEWAPSKLPDLKPVIVDLVNFISSAYQNAFVLLPFNIMMSAYKHCIIVVQETIKQTLLSHLLKHINIHALFALDQLLEAIEMIVAHQLQEGAQIGGYAYDEDEMQFSELRDLTRICLYDGYGRINKSVYIYSTIIFRLKLVLILEKYKDVGKMDELIHENTPNNKTQEE</sequence>
<dbReference type="GO" id="GO:0016020">
    <property type="term" value="C:membrane"/>
    <property type="evidence" value="ECO:0007669"/>
    <property type="project" value="TreeGrafter"/>
</dbReference>
<organism evidence="3 4">
    <name type="scientific">Streblomastix strix</name>
    <dbReference type="NCBI Taxonomy" id="222440"/>
    <lineage>
        <taxon>Eukaryota</taxon>
        <taxon>Metamonada</taxon>
        <taxon>Preaxostyla</taxon>
        <taxon>Oxymonadida</taxon>
        <taxon>Streblomastigidae</taxon>
        <taxon>Streblomastix</taxon>
    </lineage>
</organism>
<dbReference type="EMBL" id="SNRW01021981">
    <property type="protein sequence ID" value="KAA6364174.1"/>
    <property type="molecule type" value="Genomic_DNA"/>
</dbReference>
<proteinExistence type="predicted"/>